<dbReference type="SMART" id="SM00287">
    <property type="entry name" value="SH3b"/>
    <property type="match status" value="1"/>
</dbReference>
<dbReference type="CDD" id="cd06462">
    <property type="entry name" value="Peptidase_S24_S26"/>
    <property type="match status" value="1"/>
</dbReference>
<keyword evidence="5" id="KW-0511">Multifunctional enzyme</keyword>
<evidence type="ECO:0000259" key="6">
    <source>
        <dbReference type="PROSITE" id="PS50911"/>
    </source>
</evidence>
<dbReference type="SUPFAM" id="SSF54001">
    <property type="entry name" value="Cysteine proteinases"/>
    <property type="match status" value="1"/>
</dbReference>
<dbReference type="EC" id="3.5.1.28" evidence="3"/>
<evidence type="ECO:0000256" key="4">
    <source>
        <dbReference type="ARBA" id="ARBA00022529"/>
    </source>
</evidence>
<evidence type="ECO:0000256" key="1">
    <source>
        <dbReference type="ARBA" id="ARBA00001561"/>
    </source>
</evidence>
<dbReference type="Pfam" id="PF05257">
    <property type="entry name" value="CHAP"/>
    <property type="match status" value="1"/>
</dbReference>
<dbReference type="EMBL" id="BK015716">
    <property type="protein sequence ID" value="DAE21714.1"/>
    <property type="molecule type" value="Genomic_DNA"/>
</dbReference>
<accession>A0A8S5QRU9</accession>
<name>A0A8S5QRU9_9CAUD</name>
<comment type="catalytic activity">
    <reaction evidence="1">
        <text>Hydrolyzes the link between N-acetylmuramoyl residues and L-amino acid residues in certain cell-wall glycopeptides.</text>
        <dbReference type="EC" id="3.5.1.28"/>
    </reaction>
</comment>
<evidence type="ECO:0000256" key="2">
    <source>
        <dbReference type="ARBA" id="ARBA00007553"/>
    </source>
</evidence>
<feature type="domain" description="Peptidase C51" evidence="6">
    <location>
        <begin position="1"/>
        <end position="131"/>
    </location>
</feature>
<reference evidence="7" key="1">
    <citation type="journal article" date="2021" name="Proc. Natl. Acad. Sci. U.S.A.">
        <title>A Catalog of Tens of Thousands of Viruses from Human Metagenomes Reveals Hidden Associations with Chronic Diseases.</title>
        <authorList>
            <person name="Tisza M.J."/>
            <person name="Buck C.B."/>
        </authorList>
    </citation>
    <scope>NUCLEOTIDE SEQUENCE</scope>
    <source>
        <strain evidence="7">CtaUh10</strain>
    </source>
</reference>
<organism evidence="7">
    <name type="scientific">Podoviridae sp. ctaUh10</name>
    <dbReference type="NCBI Taxonomy" id="2826563"/>
    <lineage>
        <taxon>Viruses</taxon>
        <taxon>Duplodnaviria</taxon>
        <taxon>Heunggongvirae</taxon>
        <taxon>Uroviricota</taxon>
        <taxon>Caudoviricetes</taxon>
    </lineage>
</organism>
<dbReference type="PROSITE" id="PS50911">
    <property type="entry name" value="CHAP"/>
    <property type="match status" value="1"/>
</dbReference>
<dbReference type="GO" id="GO:0001897">
    <property type="term" value="P:symbiont-mediated cytolysis of host cell"/>
    <property type="evidence" value="ECO:0007669"/>
    <property type="project" value="UniProtKB-ARBA"/>
</dbReference>
<dbReference type="InterPro" id="IPR003646">
    <property type="entry name" value="SH3-like_bac-type"/>
</dbReference>
<dbReference type="InterPro" id="IPR038765">
    <property type="entry name" value="Papain-like_cys_pep_sf"/>
</dbReference>
<comment type="similarity">
    <text evidence="2">Belongs to the N-acetylmuramoyl-L-alanine amidase 2 family.</text>
</comment>
<dbReference type="Gene3D" id="2.30.30.40">
    <property type="entry name" value="SH3 Domains"/>
    <property type="match status" value="1"/>
</dbReference>
<evidence type="ECO:0000256" key="3">
    <source>
        <dbReference type="ARBA" id="ARBA00011901"/>
    </source>
</evidence>
<evidence type="ECO:0000313" key="7">
    <source>
        <dbReference type="EMBL" id="DAE21714.1"/>
    </source>
</evidence>
<sequence>MNIQEWMNSVNGQVVDMDGAYGGQCWDLWSSYARNVYGIPAADTNTVDGYAASVYTARFYNSRALQDVFTKERADYTPVYGDVAFWNGNGMNHVAIVVRDNGNGTLETMSQNPNKAGYVTISKNGIIGYFHPRSANTPAPSTANNNVTIIPRTYKVNVDVLNVRSAPSVNAEVVAQYHYGQTVNLAEGGTIADGYIWAHYTGGSGATRYVALAPSDKSAWYLIFA</sequence>
<protein>
    <recommendedName>
        <fullName evidence="3">N-acetylmuramoyl-L-alanine amidase</fullName>
        <ecNumber evidence="3">3.5.1.28</ecNumber>
    </recommendedName>
</protein>
<dbReference type="InterPro" id="IPR007921">
    <property type="entry name" value="CHAP_dom"/>
</dbReference>
<evidence type="ECO:0000256" key="5">
    <source>
        <dbReference type="ARBA" id="ARBA00023268"/>
    </source>
</evidence>
<proteinExistence type="inferred from homology"/>
<dbReference type="GO" id="GO:0008745">
    <property type="term" value="F:N-acetylmuramoyl-L-alanine amidase activity"/>
    <property type="evidence" value="ECO:0007669"/>
    <property type="project" value="UniProtKB-EC"/>
</dbReference>
<dbReference type="Gene3D" id="3.90.1720.10">
    <property type="entry name" value="endopeptidase domain like (from Nostoc punctiforme)"/>
    <property type="match status" value="1"/>
</dbReference>
<keyword evidence="4" id="KW-0929">Antimicrobial</keyword>